<feature type="region of interest" description="Disordered" evidence="1">
    <location>
        <begin position="31"/>
        <end position="69"/>
    </location>
</feature>
<dbReference type="AlphaFoldDB" id="A0AAC9HMZ2"/>
<keyword evidence="4" id="KW-1185">Reference proteome</keyword>
<organism evidence="3 4">
    <name type="scientific">Actinoalloteichus hymeniacidonis</name>
    <dbReference type="NCBI Taxonomy" id="340345"/>
    <lineage>
        <taxon>Bacteria</taxon>
        <taxon>Bacillati</taxon>
        <taxon>Actinomycetota</taxon>
        <taxon>Actinomycetes</taxon>
        <taxon>Pseudonocardiales</taxon>
        <taxon>Pseudonocardiaceae</taxon>
        <taxon>Actinoalloteichus</taxon>
    </lineage>
</organism>
<protein>
    <submittedName>
        <fullName evidence="3">Uncharacterized protein</fullName>
    </submittedName>
</protein>
<proteinExistence type="predicted"/>
<dbReference type="RefSeq" id="WP_157420980.1">
    <property type="nucleotide sequence ID" value="NZ_CP014859.1"/>
</dbReference>
<gene>
    <name evidence="3" type="ORF">TL08_06640</name>
</gene>
<keyword evidence="2" id="KW-1133">Transmembrane helix</keyword>
<dbReference type="Proteomes" id="UP000095210">
    <property type="component" value="Chromosome"/>
</dbReference>
<dbReference type="EMBL" id="CP014859">
    <property type="protein sequence ID" value="AOS62152.1"/>
    <property type="molecule type" value="Genomic_DNA"/>
</dbReference>
<name>A0AAC9HMZ2_9PSEU</name>
<evidence type="ECO:0000256" key="2">
    <source>
        <dbReference type="SAM" id="Phobius"/>
    </source>
</evidence>
<accession>A0AAC9HMZ2</accession>
<evidence type="ECO:0000313" key="3">
    <source>
        <dbReference type="EMBL" id="AOS62152.1"/>
    </source>
</evidence>
<sequence>MEPFGWGLLALAVFLVVSLVGIVIKDRLRGRSTPERPAGVRPIDARALRSRSQAEGTMHVRDQPFTGGP</sequence>
<keyword evidence="2" id="KW-0812">Transmembrane</keyword>
<evidence type="ECO:0000256" key="1">
    <source>
        <dbReference type="SAM" id="MobiDB-lite"/>
    </source>
</evidence>
<evidence type="ECO:0000313" key="4">
    <source>
        <dbReference type="Proteomes" id="UP000095210"/>
    </source>
</evidence>
<dbReference type="KEGG" id="ahm:TL08_06640"/>
<reference evidence="4" key="1">
    <citation type="submission" date="2016-03" db="EMBL/GenBank/DDBJ databases">
        <title>Complete genome sequence of the type strain Actinoalloteichus hymeniacidonis DSM 45092.</title>
        <authorList>
            <person name="Schaffert L."/>
            <person name="Albersmeier A."/>
            <person name="Winkler A."/>
            <person name="Kalinowski J."/>
            <person name="Zotchev S."/>
            <person name="Ruckert C."/>
        </authorList>
    </citation>
    <scope>NUCLEOTIDE SEQUENCE [LARGE SCALE GENOMIC DNA]</scope>
    <source>
        <strain evidence="4">HPA177(T) (DSM 45092(T))</strain>
    </source>
</reference>
<keyword evidence="2" id="KW-0472">Membrane</keyword>
<feature type="transmembrane region" description="Helical" evidence="2">
    <location>
        <begin position="6"/>
        <end position="24"/>
    </location>
</feature>